<sequence>MADSRESFKGLFQRVRTAVTRQRSSDLGGLRTVHDPEDADIDIVAVHGLGGQGFKSWISVEGGKSKSWLEDLLAQDIPNARIMTYGYISDGVNYRYLVRNVLYGRALDLVKELGNQRIRDGTSRRPLFFIAHSLGGWIVKRALIISSEAIDAELKDIELATCGAAFLGTLSPGRPLSPTPLAHVIRRTTSGFDEHPTSARGHSIQPQAEDIEWLENQMEAFKAITANLPQLSFHETRQSQDGFVVEPRHSMSGSDGVQIGLSATHSGLVQFEGRDANYRTFVLNFRNMIHKATASGLLEKKREAFDSLTDQHLEYLTEGFNIPYKLPCEPSVIIHRKGLLEQLEASFRPSLDRQALHISITTLWGDAGVGKTTVARDYAELKKNELSCVFWIWAESRETAVTSYLEFANRLVEYYSRNAPRFRVENELGLTGVEEMLKVKSIQQLDMLQVKAVVRAVQDWLMRPENDKWLLILDNVEPSFDISDFIPLTLTGKIILTSRDSSNCIWGTRLHVGPMVDEEAVQLLRSIIGDESLQSNHEDEAAHKLVRQLQCHPQSIALAASTISKKGLDVSDYQREIASNMPLRILGSMLDQSSVTRTVLRVSAMLSYTVIPVALFGSPRGHKKTPARFADTLQEIRAFQDANRLDDVLQYLFDQNFIQTPSPDSAPPSTTSSPSSPSASQATNSSTSSFEAFVLDPAARDYVRASLKDGEQRENAWLACNICVDGIRERETTSSSLPEIHDFGRIMAPHAKACYDDWSGILEHDDDDVAWHVLGNVCMTQGEPEKSAEVLMNIDLASIDQALGLQVALAKISAATARGDYDYAENQYEIIEHQQEEEFGPTDAATVSTVRKLASTLEQLGKMEEAQALYRRVYISYQSMFGQSHPITVEALDELAHVSKASNAMDEAEALYTKSLEIKTRTLGAEHPNTAVALRQLAVMDDMRCRYDDAKTKYRKALDIMAASLGKAHPLHTTTMEDLALSCRLHAHLLGEEDEAASMHSSESSSVPRAFRSRNRRRSTINSMNTITRDRYAKCKEEAVLRDASRRRAFGEAEQLYLDVIAIKKSATEVYREGEVVETGSKLREMYENEPFFEKCRDEKVLNLTGLLREMKRRGTL</sequence>
<dbReference type="SUPFAM" id="SSF48452">
    <property type="entry name" value="TPR-like"/>
    <property type="match status" value="2"/>
</dbReference>
<comment type="subcellular location">
    <subcellularLocation>
        <location evidence="2">Endoplasmic reticulum</location>
    </subcellularLocation>
    <subcellularLocation>
        <location evidence="3">Membrane</location>
    </subcellularLocation>
    <subcellularLocation>
        <location evidence="1">Mitochondrion</location>
    </subcellularLocation>
</comment>
<evidence type="ECO:0000256" key="4">
    <source>
        <dbReference type="ARBA" id="ARBA00022824"/>
    </source>
</evidence>
<dbReference type="SUPFAM" id="SSF53474">
    <property type="entry name" value="alpha/beta-Hydrolases"/>
    <property type="match status" value="1"/>
</dbReference>
<dbReference type="PANTHER" id="PTHR48182">
    <property type="entry name" value="PROTEIN SERAC1"/>
    <property type="match status" value="1"/>
</dbReference>
<evidence type="ECO:0000256" key="7">
    <source>
        <dbReference type="SAM" id="MobiDB-lite"/>
    </source>
</evidence>
<feature type="region of interest" description="Disordered" evidence="7">
    <location>
        <begin position="660"/>
        <end position="685"/>
    </location>
</feature>
<dbReference type="InterPro" id="IPR027417">
    <property type="entry name" value="P-loop_NTPase"/>
</dbReference>
<dbReference type="InterPro" id="IPR052374">
    <property type="entry name" value="SERAC1"/>
</dbReference>
<evidence type="ECO:0000256" key="2">
    <source>
        <dbReference type="ARBA" id="ARBA00004240"/>
    </source>
</evidence>
<dbReference type="Pfam" id="PF13424">
    <property type="entry name" value="TPR_12"/>
    <property type="match status" value="1"/>
</dbReference>
<evidence type="ECO:0000256" key="1">
    <source>
        <dbReference type="ARBA" id="ARBA00004173"/>
    </source>
</evidence>
<dbReference type="InterPro" id="IPR029058">
    <property type="entry name" value="AB_hydrolase_fold"/>
</dbReference>
<dbReference type="Gene3D" id="3.40.50.300">
    <property type="entry name" value="P-loop containing nucleotide triphosphate hydrolases"/>
    <property type="match status" value="1"/>
</dbReference>
<name>A0A2T4B2P2_9HYPO</name>
<dbReference type="GO" id="GO:0016020">
    <property type="term" value="C:membrane"/>
    <property type="evidence" value="ECO:0007669"/>
    <property type="project" value="UniProtKB-SubCell"/>
</dbReference>
<keyword evidence="9" id="KW-1185">Reference proteome</keyword>
<dbReference type="AlphaFoldDB" id="A0A2T4B2P2"/>
<keyword evidence="6" id="KW-0472">Membrane</keyword>
<dbReference type="GO" id="GO:0005783">
    <property type="term" value="C:endoplasmic reticulum"/>
    <property type="evidence" value="ECO:0007669"/>
    <property type="project" value="UniProtKB-SubCell"/>
</dbReference>
<dbReference type="GO" id="GO:0043531">
    <property type="term" value="F:ADP binding"/>
    <property type="evidence" value="ECO:0007669"/>
    <property type="project" value="InterPro"/>
</dbReference>
<dbReference type="EMBL" id="KZ680219">
    <property type="protein sequence ID" value="PTB63508.1"/>
    <property type="molecule type" value="Genomic_DNA"/>
</dbReference>
<dbReference type="RefSeq" id="XP_024746828.1">
    <property type="nucleotide sequence ID" value="XM_024895619.1"/>
</dbReference>
<accession>A0A2T4B2P2</accession>
<evidence type="ECO:0000313" key="9">
    <source>
        <dbReference type="Proteomes" id="UP000241546"/>
    </source>
</evidence>
<feature type="compositionally biased region" description="Low complexity" evidence="7">
    <location>
        <begin position="998"/>
        <end position="1010"/>
    </location>
</feature>
<keyword evidence="4" id="KW-0256">Endoplasmic reticulum</keyword>
<dbReference type="Proteomes" id="UP000241546">
    <property type="component" value="Unassembled WGS sequence"/>
</dbReference>
<evidence type="ECO:0000313" key="8">
    <source>
        <dbReference type="EMBL" id="PTB63508.1"/>
    </source>
</evidence>
<dbReference type="GeneID" id="36603737"/>
<feature type="region of interest" description="Disordered" evidence="7">
    <location>
        <begin position="996"/>
        <end position="1023"/>
    </location>
</feature>
<dbReference type="GO" id="GO:0005739">
    <property type="term" value="C:mitochondrion"/>
    <property type="evidence" value="ECO:0007669"/>
    <property type="project" value="UniProtKB-SubCell"/>
</dbReference>
<evidence type="ECO:0000256" key="6">
    <source>
        <dbReference type="ARBA" id="ARBA00023136"/>
    </source>
</evidence>
<proteinExistence type="predicted"/>
<dbReference type="Gene3D" id="1.25.40.10">
    <property type="entry name" value="Tetratricopeptide repeat domain"/>
    <property type="match status" value="1"/>
</dbReference>
<evidence type="ECO:0000256" key="3">
    <source>
        <dbReference type="ARBA" id="ARBA00004370"/>
    </source>
</evidence>
<evidence type="ECO:0000256" key="5">
    <source>
        <dbReference type="ARBA" id="ARBA00023128"/>
    </source>
</evidence>
<gene>
    <name evidence="8" type="ORF">BBK36DRAFT_1171724</name>
</gene>
<dbReference type="Pfam" id="PF13374">
    <property type="entry name" value="TPR_10"/>
    <property type="match status" value="1"/>
</dbReference>
<protein>
    <submittedName>
        <fullName evidence="8">Uncharacterized protein</fullName>
    </submittedName>
</protein>
<dbReference type="PANTHER" id="PTHR48182:SF2">
    <property type="entry name" value="PROTEIN SERAC1"/>
    <property type="match status" value="1"/>
</dbReference>
<organism evidence="8 9">
    <name type="scientific">Trichoderma citrinoviride</name>
    <dbReference type="NCBI Taxonomy" id="58853"/>
    <lineage>
        <taxon>Eukaryota</taxon>
        <taxon>Fungi</taxon>
        <taxon>Dikarya</taxon>
        <taxon>Ascomycota</taxon>
        <taxon>Pezizomycotina</taxon>
        <taxon>Sordariomycetes</taxon>
        <taxon>Hypocreomycetidae</taxon>
        <taxon>Hypocreales</taxon>
        <taxon>Hypocreaceae</taxon>
        <taxon>Trichoderma</taxon>
    </lineage>
</organism>
<dbReference type="SUPFAM" id="SSF52540">
    <property type="entry name" value="P-loop containing nucleoside triphosphate hydrolases"/>
    <property type="match status" value="1"/>
</dbReference>
<keyword evidence="5" id="KW-0496">Mitochondrion</keyword>
<reference evidence="9" key="1">
    <citation type="submission" date="2016-07" db="EMBL/GenBank/DDBJ databases">
        <title>Multiple horizontal gene transfer events from other fungi enriched the ability of initially mycotrophic Trichoderma (Ascomycota) to feed on dead plant biomass.</title>
        <authorList>
            <consortium name="DOE Joint Genome Institute"/>
            <person name="Atanasova L."/>
            <person name="Chenthamara K."/>
            <person name="Zhang J."/>
            <person name="Grujic M."/>
            <person name="Henrissat B."/>
            <person name="Kuo A."/>
            <person name="Aerts A."/>
            <person name="Salamov A."/>
            <person name="Lipzen A."/>
            <person name="Labutti K."/>
            <person name="Barry K."/>
            <person name="Miao Y."/>
            <person name="Rahimi M.J."/>
            <person name="Shen Q."/>
            <person name="Grigoriev I.V."/>
            <person name="Kubicek C.P."/>
            <person name="Druzhinina I.S."/>
        </authorList>
    </citation>
    <scope>NUCLEOTIDE SEQUENCE [LARGE SCALE GENOMIC DNA]</scope>
    <source>
        <strain evidence="9">TUCIM 6016</strain>
    </source>
</reference>
<dbReference type="InterPro" id="IPR011990">
    <property type="entry name" value="TPR-like_helical_dom_sf"/>
</dbReference>
<dbReference type="OrthoDB" id="7464126at2759"/>